<comment type="caution">
    <text evidence="4">The sequence shown here is derived from an EMBL/GenBank/DDBJ whole genome shotgun (WGS) entry which is preliminary data.</text>
</comment>
<name>A0A9W7FKJ3_9STRA</name>
<reference evidence="5" key="1">
    <citation type="journal article" date="2023" name="Commun. Biol.">
        <title>Genome analysis of Parmales, the sister group of diatoms, reveals the evolutionary specialization of diatoms from phago-mixotrophs to photoautotrophs.</title>
        <authorList>
            <person name="Ban H."/>
            <person name="Sato S."/>
            <person name="Yoshikawa S."/>
            <person name="Yamada K."/>
            <person name="Nakamura Y."/>
            <person name="Ichinomiya M."/>
            <person name="Sato N."/>
            <person name="Blanc-Mathieu R."/>
            <person name="Endo H."/>
            <person name="Kuwata A."/>
            <person name="Ogata H."/>
        </authorList>
    </citation>
    <scope>NUCLEOTIDE SEQUENCE [LARGE SCALE GENOMIC DNA]</scope>
    <source>
        <strain evidence="5">NIES 3700</strain>
    </source>
</reference>
<dbReference type="SUPFAM" id="SSF52058">
    <property type="entry name" value="L domain-like"/>
    <property type="match status" value="1"/>
</dbReference>
<organism evidence="4 5">
    <name type="scientific">Triparma laevis f. longispina</name>
    <dbReference type="NCBI Taxonomy" id="1714387"/>
    <lineage>
        <taxon>Eukaryota</taxon>
        <taxon>Sar</taxon>
        <taxon>Stramenopiles</taxon>
        <taxon>Ochrophyta</taxon>
        <taxon>Bolidophyceae</taxon>
        <taxon>Parmales</taxon>
        <taxon>Triparmaceae</taxon>
        <taxon>Triparma</taxon>
    </lineage>
</organism>
<feature type="compositionally biased region" description="Pro residues" evidence="3">
    <location>
        <begin position="28"/>
        <end position="37"/>
    </location>
</feature>
<evidence type="ECO:0008006" key="6">
    <source>
        <dbReference type="Google" id="ProtNLM"/>
    </source>
</evidence>
<gene>
    <name evidence="4" type="ORF">TrLO_g13078</name>
</gene>
<keyword evidence="5" id="KW-1185">Reference proteome</keyword>
<proteinExistence type="predicted"/>
<sequence>MSGLSPSPPLGSPVQQPVRMSLSKQSPFIPPPPPPTPTDHTGRMADVRAISQSMFSTTSTSLSLSSPTHTSSPPPPSQNQKRTRTDSLNSLLLSTSALKSCHQSFTTLSLRPPPCGSSPLTSLLTKTPRLIYKILEYICHVTSSFGLMTCCKGFLNLERECLDLSFTSYEIQVYERLCNDALVYKNIKTLDLRNTKISSLPPLPSSIKLLGLSGTAINSLSPLTSLPNLQYLYALHLPITEITDLRYCKSLKVLNVSGTCASRLEGLQNCKNLEELEILSCPISDITILKNCINLKKLNISFTPIIDLKPLEDLIKLEYLSCNFLSSVSDYSMWEGSLGGLVEGGKLREIQCGQIRGGLKERLERGGCDVHP</sequence>
<keyword evidence="1" id="KW-0433">Leucine-rich repeat</keyword>
<dbReference type="PANTHER" id="PTHR46652:SF3">
    <property type="entry name" value="LEUCINE-RICH REPEAT-CONTAINING PROTEIN 9"/>
    <property type="match status" value="1"/>
</dbReference>
<dbReference type="EMBL" id="BRXW01000209">
    <property type="protein sequence ID" value="GMI14259.1"/>
    <property type="molecule type" value="Genomic_DNA"/>
</dbReference>
<evidence type="ECO:0000256" key="2">
    <source>
        <dbReference type="ARBA" id="ARBA00022737"/>
    </source>
</evidence>
<accession>A0A9W7FKJ3</accession>
<dbReference type="InterPro" id="IPR032675">
    <property type="entry name" value="LRR_dom_sf"/>
</dbReference>
<dbReference type="PANTHER" id="PTHR46652">
    <property type="entry name" value="LEUCINE-RICH REPEAT AND IQ DOMAIN-CONTAINING PROTEIN 1-RELATED"/>
    <property type="match status" value="1"/>
</dbReference>
<dbReference type="InterPro" id="IPR050836">
    <property type="entry name" value="SDS22/Internalin_LRR"/>
</dbReference>
<dbReference type="Gene3D" id="3.80.10.10">
    <property type="entry name" value="Ribonuclease Inhibitor"/>
    <property type="match status" value="2"/>
</dbReference>
<feature type="compositionally biased region" description="Low complexity" evidence="3">
    <location>
        <begin position="56"/>
        <end position="71"/>
    </location>
</feature>
<feature type="compositionally biased region" description="Pro residues" evidence="3">
    <location>
        <begin position="1"/>
        <end position="11"/>
    </location>
</feature>
<evidence type="ECO:0000313" key="5">
    <source>
        <dbReference type="Proteomes" id="UP001165122"/>
    </source>
</evidence>
<dbReference type="Proteomes" id="UP001165122">
    <property type="component" value="Unassembled WGS sequence"/>
</dbReference>
<evidence type="ECO:0000256" key="3">
    <source>
        <dbReference type="SAM" id="MobiDB-lite"/>
    </source>
</evidence>
<keyword evidence="2" id="KW-0677">Repeat</keyword>
<protein>
    <recommendedName>
        <fullName evidence="6">L domain-like protein</fullName>
    </recommendedName>
</protein>
<dbReference type="InterPro" id="IPR001611">
    <property type="entry name" value="Leu-rich_rpt"/>
</dbReference>
<dbReference type="AlphaFoldDB" id="A0A9W7FKJ3"/>
<evidence type="ECO:0000256" key="1">
    <source>
        <dbReference type="ARBA" id="ARBA00022614"/>
    </source>
</evidence>
<feature type="region of interest" description="Disordered" evidence="3">
    <location>
        <begin position="1"/>
        <end position="85"/>
    </location>
</feature>
<dbReference type="OrthoDB" id="204809at2759"/>
<evidence type="ECO:0000313" key="4">
    <source>
        <dbReference type="EMBL" id="GMI14259.1"/>
    </source>
</evidence>
<dbReference type="PROSITE" id="PS51450">
    <property type="entry name" value="LRR"/>
    <property type="match status" value="1"/>
</dbReference>